<sequence length="206" mass="23397">MVIYVSASFSEVSLAHDLLAQPIPDWELATTNNNVAIYQQDTDSRHIKVRGIVHVHNSPEAFIELLEQTHLAPKWIAHNQAVHLLKENDNVRLVHSKFDAPWPIRDRDMVTQSITYVEQGNVYIDIVDASEKYPESENFVRIKGVSGRWSLSAHANRFTYIEYQGQANPGGNIPIWLANRTLISSISETFENIVQQLDNPSLVPQD</sequence>
<dbReference type="InterPro" id="IPR023393">
    <property type="entry name" value="START-like_dom_sf"/>
</dbReference>
<evidence type="ECO:0000313" key="3">
    <source>
        <dbReference type="Proteomes" id="UP001461163"/>
    </source>
</evidence>
<reference evidence="2 3" key="1">
    <citation type="submission" date="2024-03" db="EMBL/GenBank/DDBJ databases">
        <title>Community enrichment and isolation of bacterial strains for fucoidan degradation.</title>
        <authorList>
            <person name="Sichert A."/>
        </authorList>
    </citation>
    <scope>NUCLEOTIDE SEQUENCE [LARGE SCALE GENOMIC DNA]</scope>
    <source>
        <strain evidence="2 3">AS12</strain>
    </source>
</reference>
<accession>A0ABU9SS54</accession>
<evidence type="ECO:0000259" key="1">
    <source>
        <dbReference type="PROSITE" id="PS50848"/>
    </source>
</evidence>
<organism evidence="2 3">
    <name type="scientific">Paraglaciecola mesophila</name>
    <dbReference type="NCBI Taxonomy" id="197222"/>
    <lineage>
        <taxon>Bacteria</taxon>
        <taxon>Pseudomonadati</taxon>
        <taxon>Pseudomonadota</taxon>
        <taxon>Gammaproteobacteria</taxon>
        <taxon>Alteromonadales</taxon>
        <taxon>Alteromonadaceae</taxon>
        <taxon>Paraglaciecola</taxon>
    </lineage>
</organism>
<dbReference type="CDD" id="cd08876">
    <property type="entry name" value="START_1"/>
    <property type="match status" value="1"/>
</dbReference>
<dbReference type="PANTHER" id="PTHR19308">
    <property type="entry name" value="PHOSPHATIDYLCHOLINE TRANSFER PROTEIN"/>
    <property type="match status" value="1"/>
</dbReference>
<dbReference type="PROSITE" id="PS50848">
    <property type="entry name" value="START"/>
    <property type="match status" value="1"/>
</dbReference>
<protein>
    <submittedName>
        <fullName evidence="2">START domain-containing protein</fullName>
    </submittedName>
</protein>
<dbReference type="EMBL" id="JBBMQS010000002">
    <property type="protein sequence ID" value="MEM5496721.1"/>
    <property type="molecule type" value="Genomic_DNA"/>
</dbReference>
<comment type="caution">
    <text evidence="2">The sequence shown here is derived from an EMBL/GenBank/DDBJ whole genome shotgun (WGS) entry which is preliminary data.</text>
</comment>
<dbReference type="Proteomes" id="UP001461163">
    <property type="component" value="Unassembled WGS sequence"/>
</dbReference>
<dbReference type="SUPFAM" id="SSF55961">
    <property type="entry name" value="Bet v1-like"/>
    <property type="match status" value="1"/>
</dbReference>
<feature type="domain" description="START" evidence="1">
    <location>
        <begin position="24"/>
        <end position="202"/>
    </location>
</feature>
<proteinExistence type="predicted"/>
<dbReference type="Pfam" id="PF01852">
    <property type="entry name" value="START"/>
    <property type="match status" value="1"/>
</dbReference>
<dbReference type="PIRSF" id="PIRSF039033">
    <property type="entry name" value="START_dom"/>
    <property type="match status" value="1"/>
</dbReference>
<dbReference type="InterPro" id="IPR002913">
    <property type="entry name" value="START_lipid-bd_dom"/>
</dbReference>
<keyword evidence="3" id="KW-1185">Reference proteome</keyword>
<dbReference type="InterPro" id="IPR051213">
    <property type="entry name" value="START_lipid_transfer"/>
</dbReference>
<name>A0ABU9SS54_9ALTE</name>
<dbReference type="Gene3D" id="3.30.530.20">
    <property type="match status" value="1"/>
</dbReference>
<dbReference type="RefSeq" id="WP_006991114.1">
    <property type="nucleotide sequence ID" value="NZ_JBBMQS010000002.1"/>
</dbReference>
<gene>
    <name evidence="2" type="ORF">WNY77_04865</name>
</gene>
<dbReference type="InterPro" id="IPR028347">
    <property type="entry name" value="START_dom_prot"/>
</dbReference>
<evidence type="ECO:0000313" key="2">
    <source>
        <dbReference type="EMBL" id="MEM5496721.1"/>
    </source>
</evidence>
<dbReference type="PANTHER" id="PTHR19308:SF14">
    <property type="entry name" value="START DOMAIN-CONTAINING PROTEIN"/>
    <property type="match status" value="1"/>
</dbReference>